<gene>
    <name evidence="2" type="primary">K0413C07.30</name>
</gene>
<reference evidence="2" key="1">
    <citation type="journal article" date="2009" name="Plant J.">
        <title>Comparative analysis of complete orthologous centromeres from two subspecies of rice reveals rapid variation of centromere organization and structure.</title>
        <authorList>
            <person name="Wu J."/>
            <person name="Fujisawa M."/>
            <person name="Tian Z."/>
            <person name="Yamagata H."/>
            <person name="Kamiya K."/>
            <person name="Shibata M."/>
            <person name="Hosokawa S."/>
            <person name="Ito Y."/>
            <person name="Hamada M."/>
            <person name="Katagiri S."/>
            <person name="Kurita K."/>
            <person name="Yamamoto M."/>
            <person name="Kikuta A."/>
            <person name="Machita K."/>
            <person name="Karasawa W."/>
            <person name="Kanamori H."/>
            <person name="Namiki N."/>
            <person name="Mizuno H."/>
            <person name="Ma J."/>
            <person name="Sasaki T."/>
            <person name="Matsumoto T."/>
        </authorList>
    </citation>
    <scope>NUCLEOTIDE SEQUENCE</scope>
</reference>
<feature type="compositionally biased region" description="Basic and acidic residues" evidence="1">
    <location>
        <begin position="112"/>
        <end position="144"/>
    </location>
</feature>
<feature type="compositionally biased region" description="Gly residues" evidence="1">
    <location>
        <begin position="40"/>
        <end position="53"/>
    </location>
</feature>
<dbReference type="EMBL" id="AP009093">
    <property type="protein sequence ID" value="BAI39961.1"/>
    <property type="molecule type" value="Genomic_DNA"/>
</dbReference>
<evidence type="ECO:0000313" key="2">
    <source>
        <dbReference type="EMBL" id="BAI39961.1"/>
    </source>
</evidence>
<proteinExistence type="predicted"/>
<feature type="region of interest" description="Disordered" evidence="1">
    <location>
        <begin position="1"/>
        <end position="144"/>
    </location>
</feature>
<feature type="compositionally biased region" description="Basic and acidic residues" evidence="1">
    <location>
        <begin position="67"/>
        <end position="77"/>
    </location>
</feature>
<organism evidence="2">
    <name type="scientific">Oryza sativa subsp. indica</name>
    <name type="common">Rice</name>
    <dbReference type="NCBI Taxonomy" id="39946"/>
    <lineage>
        <taxon>Eukaryota</taxon>
        <taxon>Viridiplantae</taxon>
        <taxon>Streptophyta</taxon>
        <taxon>Embryophyta</taxon>
        <taxon>Tracheophyta</taxon>
        <taxon>Spermatophyta</taxon>
        <taxon>Magnoliopsida</taxon>
        <taxon>Liliopsida</taxon>
        <taxon>Poales</taxon>
        <taxon>Poaceae</taxon>
        <taxon>BOP clade</taxon>
        <taxon>Oryzoideae</taxon>
        <taxon>Oryzeae</taxon>
        <taxon>Oryzinae</taxon>
        <taxon>Oryza</taxon>
        <taxon>Oryza sativa</taxon>
    </lineage>
</organism>
<accession>C8TFN9</accession>
<protein>
    <submittedName>
        <fullName evidence="2">Uncharacterized protein K0413C07.30</fullName>
    </submittedName>
</protein>
<sequence length="144" mass="15459">MAHQLTSGGEEEAAAKRMVATPGSEEVPNAGEGRLELRDGGGAAAWERGGGGLREIKRGGNASVSRLGEEKKTGDSRLEEEDEPMTGPAGRRNGLCPRERKERLGRGGCSPRGRDALEGEGEGEKGREEDFGSEMAQRERENYF</sequence>
<name>C8TFN9_ORYSI</name>
<evidence type="ECO:0000256" key="1">
    <source>
        <dbReference type="SAM" id="MobiDB-lite"/>
    </source>
</evidence>
<dbReference type="AlphaFoldDB" id="C8TFN9"/>